<dbReference type="Proteomes" id="UP000828390">
    <property type="component" value="Unassembled WGS sequence"/>
</dbReference>
<dbReference type="AlphaFoldDB" id="A0A9D4BXP9"/>
<reference evidence="2" key="1">
    <citation type="journal article" date="2019" name="bioRxiv">
        <title>The Genome of the Zebra Mussel, Dreissena polymorpha: A Resource for Invasive Species Research.</title>
        <authorList>
            <person name="McCartney M.A."/>
            <person name="Auch B."/>
            <person name="Kono T."/>
            <person name="Mallez S."/>
            <person name="Zhang Y."/>
            <person name="Obille A."/>
            <person name="Becker A."/>
            <person name="Abrahante J.E."/>
            <person name="Garbe J."/>
            <person name="Badalamenti J.P."/>
            <person name="Herman A."/>
            <person name="Mangelson H."/>
            <person name="Liachko I."/>
            <person name="Sullivan S."/>
            <person name="Sone E.D."/>
            <person name="Koren S."/>
            <person name="Silverstein K.A.T."/>
            <person name="Beckman K.B."/>
            <person name="Gohl D.M."/>
        </authorList>
    </citation>
    <scope>NUCLEOTIDE SEQUENCE</scope>
    <source>
        <strain evidence="2">Duluth1</strain>
        <tissue evidence="2">Whole animal</tissue>
    </source>
</reference>
<reference evidence="2" key="2">
    <citation type="submission" date="2020-11" db="EMBL/GenBank/DDBJ databases">
        <authorList>
            <person name="McCartney M.A."/>
            <person name="Auch B."/>
            <person name="Kono T."/>
            <person name="Mallez S."/>
            <person name="Becker A."/>
            <person name="Gohl D.M."/>
            <person name="Silverstein K.A.T."/>
            <person name="Koren S."/>
            <person name="Bechman K.B."/>
            <person name="Herman A."/>
            <person name="Abrahante J.E."/>
            <person name="Garbe J."/>
        </authorList>
    </citation>
    <scope>NUCLEOTIDE SEQUENCE</scope>
    <source>
        <strain evidence="2">Duluth1</strain>
        <tissue evidence="2">Whole animal</tissue>
    </source>
</reference>
<evidence type="ECO:0000313" key="2">
    <source>
        <dbReference type="EMBL" id="KAH3712907.1"/>
    </source>
</evidence>
<accession>A0A9D4BXP9</accession>
<protein>
    <submittedName>
        <fullName evidence="2">Uncharacterized protein</fullName>
    </submittedName>
</protein>
<gene>
    <name evidence="2" type="ORF">DPMN_072666</name>
    <name evidence="3" type="ORF">DPMN_124541</name>
</gene>
<comment type="caution">
    <text evidence="2">The sequence shown here is derived from an EMBL/GenBank/DDBJ whole genome shotgun (WGS) entry which is preliminary data.</text>
</comment>
<proteinExistence type="predicted"/>
<organism evidence="2 4">
    <name type="scientific">Dreissena polymorpha</name>
    <name type="common">Zebra mussel</name>
    <name type="synonym">Mytilus polymorpha</name>
    <dbReference type="NCBI Taxonomy" id="45954"/>
    <lineage>
        <taxon>Eukaryota</taxon>
        <taxon>Metazoa</taxon>
        <taxon>Spiralia</taxon>
        <taxon>Lophotrochozoa</taxon>
        <taxon>Mollusca</taxon>
        <taxon>Bivalvia</taxon>
        <taxon>Autobranchia</taxon>
        <taxon>Heteroconchia</taxon>
        <taxon>Euheterodonta</taxon>
        <taxon>Imparidentia</taxon>
        <taxon>Neoheterodontei</taxon>
        <taxon>Myida</taxon>
        <taxon>Dreissenoidea</taxon>
        <taxon>Dreissenidae</taxon>
        <taxon>Dreissena</taxon>
    </lineage>
</organism>
<evidence type="ECO:0000313" key="4">
    <source>
        <dbReference type="Proteomes" id="UP000828390"/>
    </source>
</evidence>
<feature type="region of interest" description="Disordered" evidence="1">
    <location>
        <begin position="1005"/>
        <end position="1025"/>
    </location>
</feature>
<name>A0A9D4BXP9_DREPO</name>
<dbReference type="EMBL" id="JAIWYP010000014">
    <property type="protein sequence ID" value="KAH3712907.1"/>
    <property type="molecule type" value="Genomic_DNA"/>
</dbReference>
<dbReference type="EMBL" id="JAIWYP010000005">
    <property type="protein sequence ID" value="KAH3822751.1"/>
    <property type="molecule type" value="Genomic_DNA"/>
</dbReference>
<evidence type="ECO:0000256" key="1">
    <source>
        <dbReference type="SAM" id="MobiDB-lite"/>
    </source>
</evidence>
<sequence>MSTEQDSKQVETVLTNRSIAINEGAFLLRLNETDINDVDFSKLCLYGDALPSAYSRFVTMIPTGIFLPQLFAGKNIFMEHKDNFTRVALLDHFLPYAFLIRENGHSLIKAMYDKLFQLNTPQPLSPSYSETYNEMISSVKFHLSNYKKNVMFPDEVEMLHDNEEQIVEDFRATSEHYTVLFVTYASAIRLLDLSPSEFKFGTEGSNLLVTLNNSNVALFDGVSASNAFNIKVPERICKAIQRELLTMMQFFVGYDPSGQVTDYIANMKFLFKNQLKSISCSKEDSVKNYCVSALKLYLSRSLELDDNFTASPILSDPSYEETIRKKILFQLLMLLDVGSALNSRNIVRKELSSGKPILVCANQYTNPFNEICGALYENVSWITHSLSTCTFYTRVKNRKSCESCGKHICAVNIPSLLFNFSTNAQSLKRERSSALLCFLTSNPFNKTGPLGNLRNSDTKETSDEANTVSWEKHHKNLLNMLFENTHCDLSLCVDNDKTTDANIDERAEKVIETICLQLDNWLNMCDQFYQELEDGPETVMQANSIESEIRNVYKITANLDKGFTNVLLSEGLMYLLRCILLHEQSDFEKHPVNDIFLKVRPLFLDNKSGFKVMQFQSTKDISIPRVGVKTHLDEDIEINIQSKLTKNYKFNDTLYNVSFKCKAYLFGRYNELKGNGKRKTNMIQNMSNQKQSSSFSNSFLYFKNFCSKKACDSLGIHEDEFSRHVLNEVRDDMLDKYANLFKYTTQFKVEDWLSVAYLISVVKTLEYLKIQPSYDKIGFLTFNKLANANNGFTFQQQLLDSEFNAFETLYGVNCNLTAFSADIQGTTLHFKKCSIKPLDSHTELLNSFSASKMHPGPPLYYMPLSPNNSSLKTTNCNANFLLKFLNEDQYKLEKDAAYTDYIKKNRKKLYDCVFEATFSDQGLDANNKYKPEILEEMMDEFDSRYPITSFVNEQVHTFVKLVLEKYFDQNQQAVNVAAKRIKEINMRVKNRNIKRVHSEMIAPNRAVDEDDDEDETQFLNKKQKL</sequence>
<keyword evidence="4" id="KW-1185">Reference proteome</keyword>
<evidence type="ECO:0000313" key="3">
    <source>
        <dbReference type="EMBL" id="KAH3822751.1"/>
    </source>
</evidence>